<sequence>MTRILLLSPADLDLPDDVVTADVLDADTQVEHRRVIYPSCPPIGAHDWALADLAILAAGQNAEAEGFQAVCLADFGDYGAGALRSVLAVPVVTAGRTSMLYSLTLAERFSVLATDRDLTRAKKLVHDYGLDGRCEGVDLAGADMGNEASREVLILAGNARQLVKQAGSTVIDPVAVCLKIAESLIGLSLTHSRHAYPEPQVRKADLIKALSA</sequence>
<organism evidence="2 3">
    <name type="scientific">Endobacterium cereale</name>
    <dbReference type="NCBI Taxonomy" id="2663029"/>
    <lineage>
        <taxon>Bacteria</taxon>
        <taxon>Pseudomonadati</taxon>
        <taxon>Pseudomonadota</taxon>
        <taxon>Alphaproteobacteria</taxon>
        <taxon>Hyphomicrobiales</taxon>
        <taxon>Rhizobiaceae</taxon>
        <taxon>Endobacterium</taxon>
    </lineage>
</organism>
<dbReference type="EMBL" id="WIXI01000022">
    <property type="protein sequence ID" value="MQY45120.1"/>
    <property type="molecule type" value="Genomic_DNA"/>
</dbReference>
<keyword evidence="3" id="KW-1185">Reference proteome</keyword>
<accession>A0A6A8A688</accession>
<dbReference type="Proteomes" id="UP000435138">
    <property type="component" value="Unassembled WGS sequence"/>
</dbReference>
<evidence type="ECO:0000313" key="3">
    <source>
        <dbReference type="Proteomes" id="UP000435138"/>
    </source>
</evidence>
<dbReference type="Pfam" id="PF01177">
    <property type="entry name" value="Asp_Glu_race"/>
    <property type="match status" value="1"/>
</dbReference>
<evidence type="ECO:0000256" key="1">
    <source>
        <dbReference type="ARBA" id="ARBA00038414"/>
    </source>
</evidence>
<dbReference type="Gene3D" id="3.40.50.12500">
    <property type="match status" value="2"/>
</dbReference>
<name>A0A6A8A688_9HYPH</name>
<protein>
    <submittedName>
        <fullName evidence="2">Hydantoin racemase</fullName>
    </submittedName>
</protein>
<dbReference type="InterPro" id="IPR053714">
    <property type="entry name" value="Iso_Racemase_Enz_sf"/>
</dbReference>
<dbReference type="AlphaFoldDB" id="A0A6A8A688"/>
<dbReference type="RefSeq" id="WP_153352617.1">
    <property type="nucleotide sequence ID" value="NZ_JAYKOO010000002.1"/>
</dbReference>
<dbReference type="InterPro" id="IPR015942">
    <property type="entry name" value="Asp/Glu/hydantoin_racemase"/>
</dbReference>
<gene>
    <name evidence="2" type="ORF">GAO09_03425</name>
</gene>
<comment type="caution">
    <text evidence="2">The sequence shown here is derived from an EMBL/GenBank/DDBJ whole genome shotgun (WGS) entry which is preliminary data.</text>
</comment>
<dbReference type="GO" id="GO:0047661">
    <property type="term" value="F:amino-acid racemase activity"/>
    <property type="evidence" value="ECO:0007669"/>
    <property type="project" value="InterPro"/>
</dbReference>
<evidence type="ECO:0000313" key="2">
    <source>
        <dbReference type="EMBL" id="MQY45120.1"/>
    </source>
</evidence>
<proteinExistence type="inferred from homology"/>
<reference evidence="2 3" key="1">
    <citation type="submission" date="2019-11" db="EMBL/GenBank/DDBJ databases">
        <title>Genome analysis of Rhizobacterium cereale a novel genus and species isolated from maize roots in North Spain.</title>
        <authorList>
            <person name="Menendez E."/>
            <person name="Flores-Felix J.D."/>
            <person name="Ramirez-Bahena M.-H."/>
            <person name="Igual J.M."/>
            <person name="Garcia-Fraile P."/>
            <person name="Peix A."/>
            <person name="Velazquez E."/>
        </authorList>
    </citation>
    <scope>NUCLEOTIDE SEQUENCE [LARGE SCALE GENOMIC DNA]</scope>
    <source>
        <strain evidence="2 3">RZME27</strain>
    </source>
</reference>
<comment type="similarity">
    <text evidence="1">Belongs to the HyuE racemase family.</text>
</comment>